<evidence type="ECO:0000313" key="4">
    <source>
        <dbReference type="EMBL" id="KAJ7037452.1"/>
    </source>
</evidence>
<evidence type="ECO:0000313" key="5">
    <source>
        <dbReference type="Proteomes" id="UP001218188"/>
    </source>
</evidence>
<dbReference type="InterPro" id="IPR018767">
    <property type="entry name" value="Brl1/Brr6_dom"/>
</dbReference>
<dbReference type="InterPro" id="IPR040202">
    <property type="entry name" value="Brl1/Brr6"/>
</dbReference>
<comment type="caution">
    <text evidence="4">The sequence shown here is derived from an EMBL/GenBank/DDBJ whole genome shotgun (WGS) entry which is preliminary data.</text>
</comment>
<feature type="region of interest" description="Disordered" evidence="1">
    <location>
        <begin position="428"/>
        <end position="463"/>
    </location>
</feature>
<feature type="compositionally biased region" description="Basic and acidic residues" evidence="1">
    <location>
        <begin position="204"/>
        <end position="213"/>
    </location>
</feature>
<proteinExistence type="predicted"/>
<dbReference type="GO" id="GO:0006998">
    <property type="term" value="P:nuclear envelope organization"/>
    <property type="evidence" value="ECO:0007669"/>
    <property type="project" value="InterPro"/>
</dbReference>
<dbReference type="Proteomes" id="UP001218188">
    <property type="component" value="Unassembled WGS sequence"/>
</dbReference>
<dbReference type="PANTHER" id="PTHR28136">
    <property type="entry name" value="NUCLEUS EXPORT PROTEIN BRR6"/>
    <property type="match status" value="1"/>
</dbReference>
<keyword evidence="2" id="KW-1133">Transmembrane helix</keyword>
<dbReference type="GO" id="GO:0031965">
    <property type="term" value="C:nuclear membrane"/>
    <property type="evidence" value="ECO:0007669"/>
    <property type="project" value="InterPro"/>
</dbReference>
<feature type="transmembrane region" description="Helical" evidence="2">
    <location>
        <begin position="361"/>
        <end position="382"/>
    </location>
</feature>
<name>A0AAD6T531_9AGAR</name>
<feature type="transmembrane region" description="Helical" evidence="2">
    <location>
        <begin position="258"/>
        <end position="277"/>
    </location>
</feature>
<accession>A0AAD6T531</accession>
<reference evidence="4" key="1">
    <citation type="submission" date="2023-03" db="EMBL/GenBank/DDBJ databases">
        <title>Massive genome expansion in bonnet fungi (Mycena s.s.) driven by repeated elements and novel gene families across ecological guilds.</title>
        <authorList>
            <consortium name="Lawrence Berkeley National Laboratory"/>
            <person name="Harder C.B."/>
            <person name="Miyauchi S."/>
            <person name="Viragh M."/>
            <person name="Kuo A."/>
            <person name="Thoen E."/>
            <person name="Andreopoulos B."/>
            <person name="Lu D."/>
            <person name="Skrede I."/>
            <person name="Drula E."/>
            <person name="Henrissat B."/>
            <person name="Morin E."/>
            <person name="Kohler A."/>
            <person name="Barry K."/>
            <person name="LaButti K."/>
            <person name="Morin E."/>
            <person name="Salamov A."/>
            <person name="Lipzen A."/>
            <person name="Mereny Z."/>
            <person name="Hegedus B."/>
            <person name="Baldrian P."/>
            <person name="Stursova M."/>
            <person name="Weitz H."/>
            <person name="Taylor A."/>
            <person name="Grigoriev I.V."/>
            <person name="Nagy L.G."/>
            <person name="Martin F."/>
            <person name="Kauserud H."/>
        </authorList>
    </citation>
    <scope>NUCLEOTIDE SEQUENCE</scope>
    <source>
        <strain evidence="4">CBHHK200</strain>
    </source>
</reference>
<protein>
    <submittedName>
        <fullName evidence="4">Di-sulfide bridge nucleocytoplasmic transport domain-containing protein</fullName>
    </submittedName>
</protein>
<feature type="region of interest" description="Disordered" evidence="1">
    <location>
        <begin position="59"/>
        <end position="180"/>
    </location>
</feature>
<dbReference type="Pfam" id="PF10104">
    <property type="entry name" value="Brr6_like_C_C"/>
    <property type="match status" value="1"/>
</dbReference>
<keyword evidence="2" id="KW-0472">Membrane</keyword>
<sequence length="463" mass="51521">MRVWGRRVAADCSRDKRAQTRFSFEPRRAPAYIGCYLPSWSWPRMSSRLRSHRSTDAPMDFEYTSRPNTKPIWAASTSTEDDDPTTPKKRSHADLNPPTPLHNPTFGRNQNIPFIFQTPPRQMDPAPYPWAPPANFSPSKAFPQPIPAPELRDIDMREASPPKPDAGAPSPSPEGGRKVATGGMRRILKSRMKSALSMSTVPEARGDEQHDPYSDTDDEAESAGALARTTSNHYTLNMPSPAAPQSDLPYILLGYLQFFFNLSLILLFLYLVVQFILTVQRDVEERISEYSMDIVQDIAMCALQHKNNLCENPLPAMAHQCAIWATCMSRDPTIVGRAKVGAEMIAEVVNGFVEPISWKTLAFTLTSLSFLTLFINALLSLYRSRHQPQAPLAPPGAHHGQFPIPPVGYHPANLPHHFGGYLSPAPTPSWGRSGAARSWTAQEETETPTRRRRLDGGGSVKIK</sequence>
<organism evidence="4 5">
    <name type="scientific">Mycena alexandri</name>
    <dbReference type="NCBI Taxonomy" id="1745969"/>
    <lineage>
        <taxon>Eukaryota</taxon>
        <taxon>Fungi</taxon>
        <taxon>Dikarya</taxon>
        <taxon>Basidiomycota</taxon>
        <taxon>Agaricomycotina</taxon>
        <taxon>Agaricomycetes</taxon>
        <taxon>Agaricomycetidae</taxon>
        <taxon>Agaricales</taxon>
        <taxon>Marasmiineae</taxon>
        <taxon>Mycenaceae</taxon>
        <taxon>Mycena</taxon>
    </lineage>
</organism>
<evidence type="ECO:0000259" key="3">
    <source>
        <dbReference type="SMART" id="SM01042"/>
    </source>
</evidence>
<dbReference type="PANTHER" id="PTHR28136:SF1">
    <property type="entry name" value="NUCLEUS EXPORT PROTEIN BRL1"/>
    <property type="match status" value="1"/>
</dbReference>
<dbReference type="EMBL" id="JARJCM010000037">
    <property type="protein sequence ID" value="KAJ7037452.1"/>
    <property type="molecule type" value="Genomic_DNA"/>
</dbReference>
<keyword evidence="2" id="KW-0812">Transmembrane</keyword>
<dbReference type="GO" id="GO:0055088">
    <property type="term" value="P:lipid homeostasis"/>
    <property type="evidence" value="ECO:0007669"/>
    <property type="project" value="InterPro"/>
</dbReference>
<feature type="compositionally biased region" description="Basic and acidic residues" evidence="1">
    <location>
        <begin position="150"/>
        <end position="160"/>
    </location>
</feature>
<keyword evidence="5" id="KW-1185">Reference proteome</keyword>
<dbReference type="SMART" id="SM01042">
    <property type="entry name" value="Brr6_like_C_C"/>
    <property type="match status" value="1"/>
</dbReference>
<feature type="domain" description="Brl1/Brr6" evidence="3">
    <location>
        <begin position="252"/>
        <end position="383"/>
    </location>
</feature>
<evidence type="ECO:0000256" key="2">
    <source>
        <dbReference type="SAM" id="Phobius"/>
    </source>
</evidence>
<gene>
    <name evidence="4" type="ORF">C8F04DRAFT_1092522</name>
</gene>
<evidence type="ECO:0000256" key="1">
    <source>
        <dbReference type="SAM" id="MobiDB-lite"/>
    </source>
</evidence>
<dbReference type="AlphaFoldDB" id="A0AAD6T531"/>
<feature type="region of interest" description="Disordered" evidence="1">
    <location>
        <begin position="197"/>
        <end position="224"/>
    </location>
</feature>